<protein>
    <recommendedName>
        <fullName evidence="6">Tetratricopeptide repeat protein</fullName>
    </recommendedName>
</protein>
<dbReference type="PANTHER" id="PTHR45641:SF1">
    <property type="entry name" value="AAA+ ATPASE DOMAIN-CONTAINING PROTEIN"/>
    <property type="match status" value="1"/>
</dbReference>
<dbReference type="EMBL" id="CAJNRF010000635">
    <property type="protein sequence ID" value="CAF1972120.1"/>
    <property type="molecule type" value="Genomic_DNA"/>
</dbReference>
<dbReference type="InterPro" id="IPR011990">
    <property type="entry name" value="TPR-like_helical_dom_sf"/>
</dbReference>
<proteinExistence type="predicted"/>
<evidence type="ECO:0000313" key="5">
    <source>
        <dbReference type="Proteomes" id="UP000663856"/>
    </source>
</evidence>
<dbReference type="PROSITE" id="PS50005">
    <property type="entry name" value="TPR"/>
    <property type="match status" value="1"/>
</dbReference>
<evidence type="ECO:0000256" key="2">
    <source>
        <dbReference type="ARBA" id="ARBA00022803"/>
    </source>
</evidence>
<accession>A0A816M444</accession>
<dbReference type="AlphaFoldDB" id="A0A816M444"/>
<dbReference type="SUPFAM" id="SSF48452">
    <property type="entry name" value="TPR-like"/>
    <property type="match status" value="1"/>
</dbReference>
<reference evidence="4" key="1">
    <citation type="submission" date="2021-02" db="EMBL/GenBank/DDBJ databases">
        <authorList>
            <person name="Nowell W R."/>
        </authorList>
    </citation>
    <scope>NUCLEOTIDE SEQUENCE</scope>
</reference>
<keyword evidence="2 3" id="KW-0802">TPR repeat</keyword>
<dbReference type="InterPro" id="IPR019734">
    <property type="entry name" value="TPR_rpt"/>
</dbReference>
<dbReference type="Pfam" id="PF13424">
    <property type="entry name" value="TPR_12"/>
    <property type="match status" value="1"/>
</dbReference>
<evidence type="ECO:0000313" key="4">
    <source>
        <dbReference type="EMBL" id="CAF1972120.1"/>
    </source>
</evidence>
<gene>
    <name evidence="4" type="ORF">WKI299_LOCUS3370</name>
</gene>
<dbReference type="Gene3D" id="1.25.40.10">
    <property type="entry name" value="Tetratricopeptide repeat domain"/>
    <property type="match status" value="1"/>
</dbReference>
<feature type="repeat" description="TPR" evidence="3">
    <location>
        <begin position="83"/>
        <end position="116"/>
    </location>
</feature>
<dbReference type="PANTHER" id="PTHR45641">
    <property type="entry name" value="TETRATRICOPEPTIDE REPEAT PROTEIN (AFU_ORTHOLOGUE AFUA_6G03870)"/>
    <property type="match status" value="1"/>
</dbReference>
<evidence type="ECO:0008006" key="6">
    <source>
        <dbReference type="Google" id="ProtNLM"/>
    </source>
</evidence>
<evidence type="ECO:0000256" key="3">
    <source>
        <dbReference type="PROSITE-ProRule" id="PRU00339"/>
    </source>
</evidence>
<evidence type="ECO:0000256" key="1">
    <source>
        <dbReference type="ARBA" id="ARBA00022737"/>
    </source>
</evidence>
<comment type="caution">
    <text evidence="4">The sequence shown here is derived from an EMBL/GenBank/DDBJ whole genome shotgun (WGS) entry which is preliminary data.</text>
</comment>
<sequence>SLSTLSITTNANLLNLPLSSLTLTIKPNPLELPHDRKHRQKTYNKLNQRIFVKQIIRSLYPSDIDDNNYLQKPDIPSSHSSLANGYNNLAMIQLKQGRFEEALANFERTLQIELAIGNMLDIAVTYNNIGGVYHEKNNFIKAKYFYKKASRKALTVLSRHHPSVVLYKNNMVKARKNIRNDKFRKSVDNGENITGQWYNWRTAYKRQNNQTEWRANLLNAAPKSYLGVIVYFATLGDLKSLQTSLTQLSRTLSNNPRPVVIFHEDNLSNNDIQQSLAQILGNSTPLTFEHIKFSNSSIQPERLHRRCQGTLFETFKKFP</sequence>
<dbReference type="Proteomes" id="UP000663856">
    <property type="component" value="Unassembled WGS sequence"/>
</dbReference>
<keyword evidence="1" id="KW-0677">Repeat</keyword>
<name>A0A816M444_9BILA</name>
<feature type="non-terminal residue" evidence="4">
    <location>
        <position position="1"/>
    </location>
</feature>
<organism evidence="4 5">
    <name type="scientific">Rotaria magnacalcarata</name>
    <dbReference type="NCBI Taxonomy" id="392030"/>
    <lineage>
        <taxon>Eukaryota</taxon>
        <taxon>Metazoa</taxon>
        <taxon>Spiralia</taxon>
        <taxon>Gnathifera</taxon>
        <taxon>Rotifera</taxon>
        <taxon>Eurotatoria</taxon>
        <taxon>Bdelloidea</taxon>
        <taxon>Philodinida</taxon>
        <taxon>Philodinidae</taxon>
        <taxon>Rotaria</taxon>
    </lineage>
</organism>
<dbReference type="SMART" id="SM00028">
    <property type="entry name" value="TPR"/>
    <property type="match status" value="2"/>
</dbReference>